<comment type="caution">
    <text evidence="1">The sequence shown here is derived from an EMBL/GenBank/DDBJ whole genome shotgun (WGS) entry which is preliminary data.</text>
</comment>
<organism evidence="1 2">
    <name type="scientific">Mucilaginibacter polytrichastri</name>
    <dbReference type="NCBI Taxonomy" id="1302689"/>
    <lineage>
        <taxon>Bacteria</taxon>
        <taxon>Pseudomonadati</taxon>
        <taxon>Bacteroidota</taxon>
        <taxon>Sphingobacteriia</taxon>
        <taxon>Sphingobacteriales</taxon>
        <taxon>Sphingobacteriaceae</taxon>
        <taxon>Mucilaginibacter</taxon>
    </lineage>
</organism>
<dbReference type="STRING" id="1302689.RG47T_3016"/>
<evidence type="ECO:0000313" key="1">
    <source>
        <dbReference type="EMBL" id="OKS87555.1"/>
    </source>
</evidence>
<sequence length="312" mass="35206">MIVKLPNQLDTDYKAVTLAAELIEQGLVNADEVIILPVGAKERAYAKEIAGVTNYDSAYRNRKMLSISINREGLYDMLPEGLFHLPPSSSVMITEEEMIKDVVARREEEKQARAFFAPFEAELYHIRTVVELYESRLDKKSEYDELVNIFLKEWREFKCFTNEQMVILMHVLPVIHEQRNNLDFISNVFSIMFKAGISLQYQLSDNNTMAAEAKALETKLGSGVLGVNFIAGQVNEPEEELIITIGPLTAKQMLEFLPGTRAAEAMDVLLSYFIPLQTGISTRYVAEPDYQKLVLGLGEENACLGFTTFLGN</sequence>
<keyword evidence="2" id="KW-1185">Reference proteome</keyword>
<reference evidence="1 2" key="1">
    <citation type="submission" date="2016-11" db="EMBL/GenBank/DDBJ databases">
        <title>Whole Genome Sequencing of Mucilaginibacter polytrichastri RG4-7(T) isolated from the moss sample.</title>
        <authorList>
            <person name="Li Y."/>
        </authorList>
    </citation>
    <scope>NUCLEOTIDE SEQUENCE [LARGE SCALE GENOMIC DNA]</scope>
    <source>
        <strain evidence="1 2">RG4-7</strain>
    </source>
</reference>
<dbReference type="EMBL" id="MPPL01000001">
    <property type="protein sequence ID" value="OKS87555.1"/>
    <property type="molecule type" value="Genomic_DNA"/>
</dbReference>
<proteinExistence type="predicted"/>
<dbReference type="Pfam" id="PF06996">
    <property type="entry name" value="T6SS_TssG"/>
    <property type="match status" value="1"/>
</dbReference>
<dbReference type="OrthoDB" id="1411058at2"/>
<dbReference type="RefSeq" id="WP_074490147.1">
    <property type="nucleotide sequence ID" value="NZ_FPAM01000006.1"/>
</dbReference>
<evidence type="ECO:0008006" key="3">
    <source>
        <dbReference type="Google" id="ProtNLM"/>
    </source>
</evidence>
<accession>A0A1Q6A0L6</accession>
<gene>
    <name evidence="1" type="ORF">RG47T_3016</name>
</gene>
<protein>
    <recommendedName>
        <fullName evidence="3">Type VI secretion, VasB, ImpH, VC_A0111</fullName>
    </recommendedName>
</protein>
<dbReference type="AlphaFoldDB" id="A0A1Q6A0L6"/>
<dbReference type="Proteomes" id="UP000186720">
    <property type="component" value="Unassembled WGS sequence"/>
</dbReference>
<dbReference type="InterPro" id="IPR010732">
    <property type="entry name" value="T6SS_TssG-like"/>
</dbReference>
<name>A0A1Q6A0L6_9SPHI</name>
<evidence type="ECO:0000313" key="2">
    <source>
        <dbReference type="Proteomes" id="UP000186720"/>
    </source>
</evidence>